<reference evidence="4 5" key="1">
    <citation type="journal article" date="2015" name="Plant Cell">
        <title>Oil accumulation by the oleaginous diatom Fistulifera solaris as revealed by the genome and transcriptome.</title>
        <authorList>
            <person name="Tanaka T."/>
            <person name="Maeda Y."/>
            <person name="Veluchamy A."/>
            <person name="Tanaka M."/>
            <person name="Abida H."/>
            <person name="Marechal E."/>
            <person name="Bowler C."/>
            <person name="Muto M."/>
            <person name="Sunaga Y."/>
            <person name="Tanaka M."/>
            <person name="Yoshino T."/>
            <person name="Taniguchi T."/>
            <person name="Fukuda Y."/>
            <person name="Nemoto M."/>
            <person name="Matsumoto M."/>
            <person name="Wong P.S."/>
            <person name="Aburatani S."/>
            <person name="Fujibuchi W."/>
        </authorList>
    </citation>
    <scope>NUCLEOTIDE SEQUENCE [LARGE SCALE GENOMIC DNA]</scope>
    <source>
        <strain evidence="4 5">JPCC DA0580</strain>
    </source>
</reference>
<sequence>MDEFYMRYYVGHKGPAGHEYLEFELFPSGKLQYANYCKHSNNPHIQQEVYVSPAVVEEVKRMISESTILTDVDDANWPEPRENEGRHELECKVGLNHIAFTAKEIKALADVERSSDPAGLRIFHRLTQDIKELSLTLINCHFKAKPIPI</sequence>
<dbReference type="PANTHER" id="PTHR12638">
    <property type="entry name" value="PROTEIN MAGO NASHI HOMOLOG"/>
    <property type="match status" value="1"/>
</dbReference>
<dbReference type="Pfam" id="PF02792">
    <property type="entry name" value="Mago_nashi"/>
    <property type="match status" value="1"/>
</dbReference>
<keyword evidence="5" id="KW-1185">Reference proteome</keyword>
<dbReference type="PANTHER" id="PTHR12638:SF0">
    <property type="entry name" value="MAGO HOMOLOG, EXON JUNCTION COMPLEX SUBUNIT-RELATED"/>
    <property type="match status" value="1"/>
</dbReference>
<evidence type="ECO:0000256" key="3">
    <source>
        <dbReference type="ARBA" id="ARBA00023242"/>
    </source>
</evidence>
<comment type="caution">
    <text evidence="4">The sequence shown here is derived from an EMBL/GenBank/DDBJ whole genome shotgun (WGS) entry which is preliminary data.</text>
</comment>
<dbReference type="SUPFAM" id="SSF89817">
    <property type="entry name" value="Mago nashi protein"/>
    <property type="match status" value="1"/>
</dbReference>
<dbReference type="GO" id="GO:0035145">
    <property type="term" value="C:exon-exon junction complex"/>
    <property type="evidence" value="ECO:0007669"/>
    <property type="project" value="InterPro"/>
</dbReference>
<evidence type="ECO:0000256" key="2">
    <source>
        <dbReference type="ARBA" id="ARBA00009270"/>
    </source>
</evidence>
<protein>
    <submittedName>
        <fullName evidence="4">Protein mago nashi</fullName>
    </submittedName>
</protein>
<keyword evidence="3" id="KW-0539">Nucleus</keyword>
<dbReference type="Gene3D" id="3.30.1560.10">
    <property type="entry name" value="Mago nashi"/>
    <property type="match status" value="1"/>
</dbReference>
<dbReference type="EMBL" id="BDSP01000081">
    <property type="protein sequence ID" value="GAX14542.1"/>
    <property type="molecule type" value="Genomic_DNA"/>
</dbReference>
<dbReference type="OrthoDB" id="6495301at2759"/>
<evidence type="ECO:0000313" key="5">
    <source>
        <dbReference type="Proteomes" id="UP000198406"/>
    </source>
</evidence>
<evidence type="ECO:0000256" key="1">
    <source>
        <dbReference type="ARBA" id="ARBA00004123"/>
    </source>
</evidence>
<organism evidence="4 5">
    <name type="scientific">Fistulifera solaris</name>
    <name type="common">Oleaginous diatom</name>
    <dbReference type="NCBI Taxonomy" id="1519565"/>
    <lineage>
        <taxon>Eukaryota</taxon>
        <taxon>Sar</taxon>
        <taxon>Stramenopiles</taxon>
        <taxon>Ochrophyta</taxon>
        <taxon>Bacillariophyta</taxon>
        <taxon>Bacillariophyceae</taxon>
        <taxon>Bacillariophycidae</taxon>
        <taxon>Naviculales</taxon>
        <taxon>Naviculaceae</taxon>
        <taxon>Fistulifera</taxon>
    </lineage>
</organism>
<comment type="subcellular location">
    <subcellularLocation>
        <location evidence="1">Nucleus</location>
    </subcellularLocation>
</comment>
<dbReference type="AlphaFoldDB" id="A0A1Z5JL11"/>
<accession>A0A1Z5JL11</accession>
<name>A0A1Z5JL11_FISSO</name>
<proteinExistence type="inferred from homology"/>
<comment type="similarity">
    <text evidence="2">Belongs to the mago nashi family.</text>
</comment>
<dbReference type="InParanoid" id="A0A1Z5JL11"/>
<evidence type="ECO:0000313" key="4">
    <source>
        <dbReference type="EMBL" id="GAX14542.1"/>
    </source>
</evidence>
<dbReference type="GO" id="GO:0008380">
    <property type="term" value="P:RNA splicing"/>
    <property type="evidence" value="ECO:0007669"/>
    <property type="project" value="InterPro"/>
</dbReference>
<dbReference type="FunCoup" id="A0A1Z5JL11">
    <property type="interactions" value="918"/>
</dbReference>
<dbReference type="Proteomes" id="UP000198406">
    <property type="component" value="Unassembled WGS sequence"/>
</dbReference>
<gene>
    <name evidence="4" type="ORF">FisN_6Lu361</name>
</gene>
<dbReference type="InterPro" id="IPR004023">
    <property type="entry name" value="Mago_nashi"/>
</dbReference>
<dbReference type="InterPro" id="IPR036605">
    <property type="entry name" value="Mago_nashi_sf"/>
</dbReference>